<reference evidence="4" key="2">
    <citation type="submission" date="2017-05" db="UniProtKB">
        <authorList>
            <consortium name="EnsemblMetazoa"/>
        </authorList>
    </citation>
    <scope>IDENTIFICATION</scope>
</reference>
<dbReference type="OrthoDB" id="78101at2759"/>
<feature type="coiled-coil region" evidence="1">
    <location>
        <begin position="270"/>
        <end position="451"/>
    </location>
</feature>
<accession>A0A1X7U931</accession>
<evidence type="ECO:0000313" key="4">
    <source>
        <dbReference type="EnsemblMetazoa" id="Aqu2.1.23966_001"/>
    </source>
</evidence>
<keyword evidence="1" id="KW-0175">Coiled coil</keyword>
<gene>
    <name evidence="4" type="primary">105313792</name>
</gene>
<dbReference type="InParanoid" id="A0A1X7U931"/>
<dbReference type="EnsemblMetazoa" id="Aqu2.1.23966_001">
    <property type="protein sequence ID" value="Aqu2.1.23966_001"/>
    <property type="gene ID" value="Aqu2.1.23966"/>
</dbReference>
<dbReference type="STRING" id="400682.A0A1X7U931"/>
<feature type="compositionally biased region" description="Polar residues" evidence="2">
    <location>
        <begin position="191"/>
        <end position="206"/>
    </location>
</feature>
<dbReference type="InterPro" id="IPR027831">
    <property type="entry name" value="DUF4485"/>
</dbReference>
<protein>
    <recommendedName>
        <fullName evidence="3">DUF4485 domain-containing protein</fullName>
    </recommendedName>
</protein>
<dbReference type="AlphaFoldDB" id="A0A1X7U931"/>
<organism evidence="4">
    <name type="scientific">Amphimedon queenslandica</name>
    <name type="common">Sponge</name>
    <dbReference type="NCBI Taxonomy" id="400682"/>
    <lineage>
        <taxon>Eukaryota</taxon>
        <taxon>Metazoa</taxon>
        <taxon>Porifera</taxon>
        <taxon>Demospongiae</taxon>
        <taxon>Heteroscleromorpha</taxon>
        <taxon>Haplosclerida</taxon>
        <taxon>Niphatidae</taxon>
        <taxon>Amphimedon</taxon>
    </lineage>
</organism>
<feature type="domain" description="DUF4485" evidence="3">
    <location>
        <begin position="1"/>
        <end position="78"/>
    </location>
</feature>
<keyword evidence="5" id="KW-1185">Reference proteome</keyword>
<dbReference type="KEGG" id="aqu:105313792"/>
<proteinExistence type="predicted"/>
<dbReference type="Pfam" id="PF14846">
    <property type="entry name" value="DUF4485"/>
    <property type="match status" value="1"/>
</dbReference>
<evidence type="ECO:0000259" key="3">
    <source>
        <dbReference type="Pfam" id="PF14846"/>
    </source>
</evidence>
<dbReference type="PANTHER" id="PTHR18871">
    <property type="entry name" value="CENTROSOMAL PROTEIN OF 112 KDA"/>
    <property type="match status" value="1"/>
</dbReference>
<dbReference type="PANTHER" id="PTHR18871:SF2">
    <property type="entry name" value="CENTROSOMAL PROTEIN OF 112 KDA"/>
    <property type="match status" value="1"/>
</dbReference>
<sequence length="807" mass="92890">MDDEFMELFQRIKSLAKNLQRGSDDRHYVALWIKKLISERKNDKATCNHYTRLLLNSLQQTKLQPPFTAIPPSGPLPLVKDELDKLLSTSPEYHTTDHPSIPDNFSFVQQPNHKLTETFPPTAVPSLKGNADRNISFTSPGRGANYKSSVRSLSLSPRWKQATHVQRTTRKLLKFNSSDSSSDDDQDDIKTSTTAKSSTPNKAPTNVKSLQLDYDEGSDELSEAFAEISFPQSLPNRHPSLLLGNSSHLIAAKTQNESMQHSNGTIKNFLDQKNSEIESLRMEYSQKTCQLEHKCHQLEMKASQLESQLSIKKEQQSKELQRIKQESQQQLLQSKNKLKKKFQGIISDLEKEKVDMEHEKFQNLQAVIEDANGKLLSLETEKISLKRIVQDLESKNHQLTQQLDITQQMKDTYLKQKNQLQEDNGNLEASIKQANERIKMLEESYIQITAEKEDTIKEMAGQAEKDISALKTQMKHNQLSAANDISCLQKEVKTLQNYIEDINASHKQKVKEIESSNQKQLSEKETKIKELDNSFKQLQMESSDSLSILKATLKEKDSKYNDLESRLELQTKKLEKANKEHHSSMQKVKDQHIKAMQHKQKVIENLEKSLCDVTRKFEEQPGKLEAKHKERQANELSILNEKYAVQIQHLQHDYEIKIALAEESIASLSMQVKDLQEEQERMKVEQDEEIKQLQRGNELELNQIRSHFASEEAAHQQAIAEAIARSEELKTQLVQQKKAHEAQLSQVKANIDQKQILTRKEYEDTIQALKLEIDLLNQRAEVLQKQLAQFHTCSSLRKHIKSCHKKY</sequence>
<evidence type="ECO:0000256" key="2">
    <source>
        <dbReference type="SAM" id="MobiDB-lite"/>
    </source>
</evidence>
<dbReference type="EnsemblMetazoa" id="XM_020000045.1">
    <property type="protein sequence ID" value="XP_019855604.1"/>
    <property type="gene ID" value="LOC105313792"/>
</dbReference>
<feature type="compositionally biased region" description="Polar residues" evidence="2">
    <location>
        <begin position="146"/>
        <end position="155"/>
    </location>
</feature>
<name>A0A1X7U931_AMPQE</name>
<feature type="coiled-coil region" evidence="1">
    <location>
        <begin position="485"/>
        <end position="580"/>
    </location>
</feature>
<evidence type="ECO:0000256" key="1">
    <source>
        <dbReference type="SAM" id="Coils"/>
    </source>
</evidence>
<dbReference type="Proteomes" id="UP000007879">
    <property type="component" value="Unassembled WGS sequence"/>
</dbReference>
<feature type="region of interest" description="Disordered" evidence="2">
    <location>
        <begin position="123"/>
        <end position="206"/>
    </location>
</feature>
<dbReference type="InterPro" id="IPR055310">
    <property type="entry name" value="CEP112"/>
</dbReference>
<reference evidence="5" key="1">
    <citation type="journal article" date="2010" name="Nature">
        <title>The Amphimedon queenslandica genome and the evolution of animal complexity.</title>
        <authorList>
            <person name="Srivastava M."/>
            <person name="Simakov O."/>
            <person name="Chapman J."/>
            <person name="Fahey B."/>
            <person name="Gauthier M.E."/>
            <person name="Mitros T."/>
            <person name="Richards G.S."/>
            <person name="Conaco C."/>
            <person name="Dacre M."/>
            <person name="Hellsten U."/>
            <person name="Larroux C."/>
            <person name="Putnam N.H."/>
            <person name="Stanke M."/>
            <person name="Adamska M."/>
            <person name="Darling A."/>
            <person name="Degnan S.M."/>
            <person name="Oakley T.H."/>
            <person name="Plachetzki D.C."/>
            <person name="Zhai Y."/>
            <person name="Adamski M."/>
            <person name="Calcino A."/>
            <person name="Cummins S.F."/>
            <person name="Goodstein D.M."/>
            <person name="Harris C."/>
            <person name="Jackson D.J."/>
            <person name="Leys S.P."/>
            <person name="Shu S."/>
            <person name="Woodcroft B.J."/>
            <person name="Vervoort M."/>
            <person name="Kosik K.S."/>
            <person name="Manning G."/>
            <person name="Degnan B.M."/>
            <person name="Rokhsar D.S."/>
        </authorList>
    </citation>
    <scope>NUCLEOTIDE SEQUENCE [LARGE SCALE GENOMIC DNA]</scope>
</reference>
<evidence type="ECO:0000313" key="5">
    <source>
        <dbReference type="Proteomes" id="UP000007879"/>
    </source>
</evidence>
<feature type="coiled-coil region" evidence="1">
    <location>
        <begin position="658"/>
        <end position="786"/>
    </location>
</feature>